<evidence type="ECO:0000313" key="2">
    <source>
        <dbReference type="EMBL" id="KYR01186.1"/>
    </source>
</evidence>
<dbReference type="Gene3D" id="1.10.340.70">
    <property type="match status" value="1"/>
</dbReference>
<dbReference type="GO" id="GO:0003676">
    <property type="term" value="F:nucleic acid binding"/>
    <property type="evidence" value="ECO:0007669"/>
    <property type="project" value="InterPro"/>
</dbReference>
<dbReference type="EMBL" id="LODT01000011">
    <property type="protein sequence ID" value="KYR01186.1"/>
    <property type="molecule type" value="Genomic_DNA"/>
</dbReference>
<evidence type="ECO:0000259" key="1">
    <source>
        <dbReference type="PROSITE" id="PS50994"/>
    </source>
</evidence>
<keyword evidence="3" id="KW-1185">Reference proteome</keyword>
<dbReference type="InterPro" id="IPR036397">
    <property type="entry name" value="RNaseH_sf"/>
</dbReference>
<dbReference type="InterPro" id="IPR041588">
    <property type="entry name" value="Integrase_H2C2"/>
</dbReference>
<dbReference type="Gene3D" id="3.30.420.10">
    <property type="entry name" value="Ribonuclease H-like superfamily/Ribonuclease H"/>
    <property type="match status" value="1"/>
</dbReference>
<dbReference type="Pfam" id="PF00665">
    <property type="entry name" value="rve"/>
    <property type="match status" value="1"/>
</dbReference>
<dbReference type="PANTHER" id="PTHR37984">
    <property type="entry name" value="PROTEIN CBG26694"/>
    <property type="match status" value="1"/>
</dbReference>
<dbReference type="STRING" id="361077.A0A152A4M5"/>
<dbReference type="SUPFAM" id="SSF53098">
    <property type="entry name" value="Ribonuclease H-like"/>
    <property type="match status" value="1"/>
</dbReference>
<dbReference type="Proteomes" id="UP000076078">
    <property type="component" value="Unassembled WGS sequence"/>
</dbReference>
<dbReference type="InterPro" id="IPR012337">
    <property type="entry name" value="RNaseH-like_sf"/>
</dbReference>
<accession>A0A152A4M5</accession>
<dbReference type="OrthoDB" id="8057740at2759"/>
<sequence>MSDNNNFNNHANKLFNNLKNMEFNEVDSIASIYEYMTRLSALIKEQLRVEFEEKFKLHVLNSDAIKSELSAVNRDLQNQLIDSKADNKYYQDMLNQKEYLFSISNHLSILLTYFPNTTNDQQVRRIERWLEILNRTLTKNLKIMNKKNFSPNFFEKHCFKKNDLIYYYDKNSDSPRLFIVDADIIKEILHDSHTSLSAGHIGRDRLIQKLTPLYYWFKFIATIEKYVKNCLDCQKAKADTIKQGHLVSLPIPARSFSDISMDFMQLPRTVSGKDNLLVIVCRLSKYAILIPCTTKITTDEVADAFINEVVSIFGLPRTIVSDRDSKFTSDLWSQLMNRLNIKIKMTAPGRPQADGQTERTNRTIKETLMKIGNRTNWDRDIKITQMALNNSTNASTKLTPTETILGFIPKLPINTLTSQQDFNDTLDNIKTKRMIAQNNMLEAQLNQASYYDKKRVNINYSVGDLVLIKREKLNITHSADIKAERKLLGRYCGPFRITKKFENNVVIRMSSKNNKTRVVNVDDIILFNEEDNIINQHETDDYQINDIQKLITKRDRKYGRGSRIEYLARINGLTEDHDIWYAASHLSRTEYGSQLVQDFEDAQTIDDIDPVNPNQLEIEDNFDLSDNNDLSDEDHS</sequence>
<dbReference type="InterPro" id="IPR050951">
    <property type="entry name" value="Retrovirus_Pol_polyprotein"/>
</dbReference>
<reference evidence="2 3" key="1">
    <citation type="submission" date="2015-12" db="EMBL/GenBank/DDBJ databases">
        <title>Dictyostelia acquired genes for synthesis and detection of signals that induce cell-type specialization by lateral gene transfer from prokaryotes.</title>
        <authorList>
            <person name="Gloeckner G."/>
            <person name="Schaap P."/>
        </authorList>
    </citation>
    <scope>NUCLEOTIDE SEQUENCE [LARGE SCALE GENOMIC DNA]</scope>
    <source>
        <strain evidence="2 3">TK</strain>
    </source>
</reference>
<dbReference type="PROSITE" id="PS50994">
    <property type="entry name" value="INTEGRASE"/>
    <property type="match status" value="1"/>
</dbReference>
<evidence type="ECO:0000313" key="3">
    <source>
        <dbReference type="Proteomes" id="UP000076078"/>
    </source>
</evidence>
<dbReference type="InParanoid" id="A0A152A4M5"/>
<comment type="caution">
    <text evidence="2">The sequence shown here is derived from an EMBL/GenBank/DDBJ whole genome shotgun (WGS) entry which is preliminary data.</text>
</comment>
<dbReference type="PANTHER" id="PTHR37984:SF5">
    <property type="entry name" value="PROTEIN NYNRIN-LIKE"/>
    <property type="match status" value="1"/>
</dbReference>
<dbReference type="AlphaFoldDB" id="A0A152A4M5"/>
<name>A0A152A4M5_TIELA</name>
<dbReference type="Pfam" id="PF17921">
    <property type="entry name" value="Integrase_H2C2"/>
    <property type="match status" value="1"/>
</dbReference>
<dbReference type="OMA" id="SKCAGEN"/>
<organism evidence="2 3">
    <name type="scientific">Tieghemostelium lacteum</name>
    <name type="common">Slime mold</name>
    <name type="synonym">Dictyostelium lacteum</name>
    <dbReference type="NCBI Taxonomy" id="361077"/>
    <lineage>
        <taxon>Eukaryota</taxon>
        <taxon>Amoebozoa</taxon>
        <taxon>Evosea</taxon>
        <taxon>Eumycetozoa</taxon>
        <taxon>Dictyostelia</taxon>
        <taxon>Dictyosteliales</taxon>
        <taxon>Raperosteliaceae</taxon>
        <taxon>Tieghemostelium</taxon>
    </lineage>
</organism>
<proteinExistence type="predicted"/>
<feature type="domain" description="Integrase catalytic" evidence="1">
    <location>
        <begin position="248"/>
        <end position="417"/>
    </location>
</feature>
<gene>
    <name evidence="2" type="ORF">DLAC_02298</name>
</gene>
<dbReference type="GO" id="GO:0015074">
    <property type="term" value="P:DNA integration"/>
    <property type="evidence" value="ECO:0007669"/>
    <property type="project" value="InterPro"/>
</dbReference>
<dbReference type="InterPro" id="IPR001584">
    <property type="entry name" value="Integrase_cat-core"/>
</dbReference>
<protein>
    <submittedName>
        <fullName evidence="2">LTR-retrotransposon skipper</fullName>
    </submittedName>
</protein>